<proteinExistence type="predicted"/>
<comment type="caution">
    <text evidence="3">The sequence shown here is derived from an EMBL/GenBank/DDBJ whole genome shotgun (WGS) entry which is preliminary data.</text>
</comment>
<dbReference type="PANTHER" id="PTHR11349">
    <property type="entry name" value="NUCLEOSIDE DIPHOSPHATE KINASE"/>
    <property type="match status" value="1"/>
</dbReference>
<evidence type="ECO:0000256" key="1">
    <source>
        <dbReference type="ARBA" id="ARBA00000082"/>
    </source>
</evidence>
<gene>
    <name evidence="3" type="ORF">MKW94_002419</name>
</gene>
<evidence type="ECO:0000313" key="3">
    <source>
        <dbReference type="EMBL" id="MCL7024761.1"/>
    </source>
</evidence>
<dbReference type="Gene3D" id="3.30.70.141">
    <property type="entry name" value="Nucleoside diphosphate kinase-like domain"/>
    <property type="match status" value="1"/>
</dbReference>
<protein>
    <submittedName>
        <fullName evidence="3">Uncharacterized protein</fullName>
    </submittedName>
</protein>
<dbReference type="AlphaFoldDB" id="A0AA41RW66"/>
<evidence type="ECO:0000313" key="4">
    <source>
        <dbReference type="Proteomes" id="UP001177140"/>
    </source>
</evidence>
<evidence type="ECO:0000256" key="2">
    <source>
        <dbReference type="ARBA" id="ARBA00000937"/>
    </source>
</evidence>
<accession>A0AA41RW66</accession>
<comment type="catalytic activity">
    <reaction evidence="2">
        <text>a ribonucleoside 5'-diphosphate + ATP = a ribonucleoside 5'-triphosphate + ADP</text>
        <dbReference type="Rhea" id="RHEA:18113"/>
        <dbReference type="ChEBI" id="CHEBI:30616"/>
        <dbReference type="ChEBI" id="CHEBI:57930"/>
        <dbReference type="ChEBI" id="CHEBI:61557"/>
        <dbReference type="ChEBI" id="CHEBI:456216"/>
        <dbReference type="EC" id="2.7.4.6"/>
    </reaction>
</comment>
<dbReference type="InterPro" id="IPR036850">
    <property type="entry name" value="NDK-like_dom_sf"/>
</dbReference>
<name>A0AA41RW66_PAPNU</name>
<dbReference type="Proteomes" id="UP001177140">
    <property type="component" value="Unassembled WGS sequence"/>
</dbReference>
<dbReference type="GO" id="GO:0004550">
    <property type="term" value="F:nucleoside diphosphate kinase activity"/>
    <property type="evidence" value="ECO:0007669"/>
    <property type="project" value="UniProtKB-EC"/>
</dbReference>
<keyword evidence="4" id="KW-1185">Reference proteome</keyword>
<organism evidence="3 4">
    <name type="scientific">Papaver nudicaule</name>
    <name type="common">Iceland poppy</name>
    <dbReference type="NCBI Taxonomy" id="74823"/>
    <lineage>
        <taxon>Eukaryota</taxon>
        <taxon>Viridiplantae</taxon>
        <taxon>Streptophyta</taxon>
        <taxon>Embryophyta</taxon>
        <taxon>Tracheophyta</taxon>
        <taxon>Spermatophyta</taxon>
        <taxon>Magnoliopsida</taxon>
        <taxon>Ranunculales</taxon>
        <taxon>Papaveraceae</taxon>
        <taxon>Papaveroideae</taxon>
        <taxon>Papaver</taxon>
    </lineage>
</organism>
<dbReference type="EMBL" id="JAJJMA010037969">
    <property type="protein sequence ID" value="MCL7024761.1"/>
    <property type="molecule type" value="Genomic_DNA"/>
</dbReference>
<dbReference type="SUPFAM" id="SSF54919">
    <property type="entry name" value="Nucleoside diphosphate kinase, NDK"/>
    <property type="match status" value="1"/>
</dbReference>
<sequence>MEWGLLWLGGVQRYYPIHTYPIFYIDFFMGDLVTCFEEANLKLKGMRLMHVNGEFIKKDFDSVGGEPQGRHPRLTWVSYLTNRPVIAMILEGHEAARRVHEMTSTQEEESLFWFDGGPTAYSSDTVERAEEDIIMWFSQDCKDWLERSFTSTHLVYLLPEGETHGPSEEAYEMLRNDAFCNLQPNLHAYFPTDDMSLVVIKPKAFRECCVGDILTAVENTGYGVRGLKLVRKADFPVSDDVWCASGETDDDECAVAVVVNSLCAEFQLLWDEPDTRPINFELGDKLGETSLHTDLFPYGMTLWVHPGGKYLCGMNFEATLIGLVSED</sequence>
<comment type="catalytic activity">
    <reaction evidence="1">
        <text>a 2'-deoxyribonucleoside 5'-diphosphate + ATP = a 2'-deoxyribonucleoside 5'-triphosphate + ADP</text>
        <dbReference type="Rhea" id="RHEA:44640"/>
        <dbReference type="ChEBI" id="CHEBI:30616"/>
        <dbReference type="ChEBI" id="CHEBI:61560"/>
        <dbReference type="ChEBI" id="CHEBI:73316"/>
        <dbReference type="ChEBI" id="CHEBI:456216"/>
        <dbReference type="EC" id="2.7.4.6"/>
    </reaction>
</comment>
<reference evidence="3" key="1">
    <citation type="submission" date="2022-03" db="EMBL/GenBank/DDBJ databases">
        <title>A functionally conserved STORR gene fusion in Papaver species that diverged 16.8 million years ago.</title>
        <authorList>
            <person name="Catania T."/>
        </authorList>
    </citation>
    <scope>NUCLEOTIDE SEQUENCE</scope>
    <source>
        <strain evidence="3">S-191538</strain>
    </source>
</reference>